<name>A0A1Q9DW34_SYMMI</name>
<comment type="caution">
    <text evidence="1">The sequence shown here is derived from an EMBL/GenBank/DDBJ whole genome shotgun (WGS) entry which is preliminary data.</text>
</comment>
<dbReference type="OMA" id="YICHTGH"/>
<organism evidence="1 2">
    <name type="scientific">Symbiodinium microadriaticum</name>
    <name type="common">Dinoflagellate</name>
    <name type="synonym">Zooxanthella microadriatica</name>
    <dbReference type="NCBI Taxonomy" id="2951"/>
    <lineage>
        <taxon>Eukaryota</taxon>
        <taxon>Sar</taxon>
        <taxon>Alveolata</taxon>
        <taxon>Dinophyceae</taxon>
        <taxon>Suessiales</taxon>
        <taxon>Symbiodiniaceae</taxon>
        <taxon>Symbiodinium</taxon>
    </lineage>
</organism>
<keyword evidence="2" id="KW-1185">Reference proteome</keyword>
<proteinExistence type="predicted"/>
<protein>
    <submittedName>
        <fullName evidence="1">Uncharacterized protein</fullName>
    </submittedName>
</protein>
<dbReference type="EMBL" id="LSRX01000364">
    <property type="protein sequence ID" value="OLP99387.1"/>
    <property type="molecule type" value="Genomic_DNA"/>
</dbReference>
<evidence type="ECO:0000313" key="1">
    <source>
        <dbReference type="EMBL" id="OLP99387.1"/>
    </source>
</evidence>
<sequence>MSLPTATQASVERGAGVEANLGKTRVFNAEGGAAPPGVDVLGPDVWCGNLPPEQRGFVALGVPIGHPDFVKAQAANRLDAEADLLRQLVQLPDVQCAWLLLAFCAAPRAQHLLRNVPPADILPYARGHDDAVWAVVEGLLGDQGPGEGEDWAAARQVAFLPPSLGGLGLFAAERVSPAAYWAAWADALPVLRQRYPEAAARLVQELEGEPAAPCLRAAAEAARQVTAEGWTSRPEWASCARGADAPAAEGELGLGNPGWQRHAVLALHTSFRERVLLPALAPAARALLHSQSGPHAGMWLAAIPSDAASTLAPDLMHVAMRRRLRLPLPLTALHCGAEGRHGCGAEVDAYGDHHLACPRTGLLPRRGFVVERAWVQVAREAVGPEGRVVPQQWLSRTTAPQVHPGDRRRLDFVVYGATSNGEALCCDATLVSPLTRAGRPVPGADAREGVALVAARRRKVARYPELTRGGPQRLVVLAAEVGGRWSDECQQFLRTLLRLRVQRAPPPLRAAAAQGWARRWWSVLSVALQRAVASSALGVWTMPPLPGAPNALPLGDVLDLAIASAPSRLPLR</sequence>
<accession>A0A1Q9DW34</accession>
<evidence type="ECO:0000313" key="2">
    <source>
        <dbReference type="Proteomes" id="UP000186817"/>
    </source>
</evidence>
<reference evidence="1 2" key="1">
    <citation type="submission" date="2016-02" db="EMBL/GenBank/DDBJ databases">
        <title>Genome analysis of coral dinoflagellate symbionts highlights evolutionary adaptations to a symbiotic lifestyle.</title>
        <authorList>
            <person name="Aranda M."/>
            <person name="Li Y."/>
            <person name="Liew Y.J."/>
            <person name="Baumgarten S."/>
            <person name="Simakov O."/>
            <person name="Wilson M."/>
            <person name="Piel J."/>
            <person name="Ashoor H."/>
            <person name="Bougouffa S."/>
            <person name="Bajic V.B."/>
            <person name="Ryu T."/>
            <person name="Ravasi T."/>
            <person name="Bayer T."/>
            <person name="Micklem G."/>
            <person name="Kim H."/>
            <person name="Bhak J."/>
            <person name="Lajeunesse T.C."/>
            <person name="Voolstra C.R."/>
        </authorList>
    </citation>
    <scope>NUCLEOTIDE SEQUENCE [LARGE SCALE GENOMIC DNA]</scope>
    <source>
        <strain evidence="1 2">CCMP2467</strain>
    </source>
</reference>
<dbReference type="OrthoDB" id="444472at2759"/>
<gene>
    <name evidence="1" type="ORF">AK812_SmicGene18057</name>
</gene>
<dbReference type="Proteomes" id="UP000186817">
    <property type="component" value="Unassembled WGS sequence"/>
</dbReference>
<dbReference type="AlphaFoldDB" id="A0A1Q9DW34"/>